<gene>
    <name evidence="2" type="ORF">BI347_12875</name>
</gene>
<keyword evidence="1" id="KW-0812">Transmembrane</keyword>
<keyword evidence="1" id="KW-1133">Transmembrane helix</keyword>
<accession>A0A1S1X469</accession>
<name>A0A1S1X469_9NEIS</name>
<dbReference type="AlphaFoldDB" id="A0A1S1X469"/>
<dbReference type="Proteomes" id="UP000180088">
    <property type="component" value="Unassembled WGS sequence"/>
</dbReference>
<evidence type="ECO:0000313" key="3">
    <source>
        <dbReference type="Proteomes" id="UP000180088"/>
    </source>
</evidence>
<dbReference type="OrthoDB" id="8592085at2"/>
<organism evidence="2 3">
    <name type="scientific">Chromobacterium sphagni</name>
    <dbReference type="NCBI Taxonomy" id="1903179"/>
    <lineage>
        <taxon>Bacteria</taxon>
        <taxon>Pseudomonadati</taxon>
        <taxon>Pseudomonadota</taxon>
        <taxon>Betaproteobacteria</taxon>
        <taxon>Neisseriales</taxon>
        <taxon>Chromobacteriaceae</taxon>
        <taxon>Chromobacterium</taxon>
    </lineage>
</organism>
<reference evidence="2 3" key="1">
    <citation type="submission" date="2016-09" db="EMBL/GenBank/DDBJ databases">
        <title>Chromobacterium muskegensis sp. nov., an insecticidal bacterium isolated from Sphagnum bogs.</title>
        <authorList>
            <person name="Sparks M.E."/>
            <person name="Blackburn M.B."/>
            <person name="Gundersen-Rindal D.E."/>
            <person name="Mitchell A."/>
            <person name="Farrar R."/>
            <person name="Kuhar D."/>
        </authorList>
    </citation>
    <scope>NUCLEOTIDE SEQUENCE [LARGE SCALE GENOMIC DNA]</scope>
    <source>
        <strain evidence="2 3">37-2</strain>
    </source>
</reference>
<protein>
    <submittedName>
        <fullName evidence="2">Uncharacterized protein</fullName>
    </submittedName>
</protein>
<evidence type="ECO:0000313" key="2">
    <source>
        <dbReference type="EMBL" id="OHX14297.1"/>
    </source>
</evidence>
<dbReference type="STRING" id="1903179.BI347_12875"/>
<proteinExistence type="predicted"/>
<keyword evidence="1" id="KW-0472">Membrane</keyword>
<dbReference type="RefSeq" id="WP_071116015.1">
    <property type="nucleotide sequence ID" value="NZ_MKCS01000001.1"/>
</dbReference>
<sequence>MDQQKHAEALTGLEAAKHKIAIYWQLYVDWLAETGWGRLALLALLTIIACGILVLPGLAAWLILVSIFVKIFVRPRRPPLALPGKPSEREAHHE</sequence>
<evidence type="ECO:0000256" key="1">
    <source>
        <dbReference type="SAM" id="Phobius"/>
    </source>
</evidence>
<dbReference type="EMBL" id="MKCS01000001">
    <property type="protein sequence ID" value="OHX14297.1"/>
    <property type="molecule type" value="Genomic_DNA"/>
</dbReference>
<comment type="caution">
    <text evidence="2">The sequence shown here is derived from an EMBL/GenBank/DDBJ whole genome shotgun (WGS) entry which is preliminary data.</text>
</comment>
<feature type="transmembrane region" description="Helical" evidence="1">
    <location>
        <begin position="39"/>
        <end position="69"/>
    </location>
</feature>